<proteinExistence type="predicted"/>
<dbReference type="InterPro" id="IPR011006">
    <property type="entry name" value="CheY-like_superfamily"/>
</dbReference>
<accession>A0A7W7AJN9</accession>
<evidence type="ECO:0000313" key="4">
    <source>
        <dbReference type="Proteomes" id="UP000574769"/>
    </source>
</evidence>
<keyword evidence="3" id="KW-0238">DNA-binding</keyword>
<feature type="domain" description="Response regulatory" evidence="2">
    <location>
        <begin position="9"/>
        <end position="119"/>
    </location>
</feature>
<dbReference type="GO" id="GO:0000160">
    <property type="term" value="P:phosphorelay signal transduction system"/>
    <property type="evidence" value="ECO:0007669"/>
    <property type="project" value="InterPro"/>
</dbReference>
<evidence type="ECO:0000313" key="3">
    <source>
        <dbReference type="EMBL" id="MBB4618278.1"/>
    </source>
</evidence>
<evidence type="ECO:0000259" key="2">
    <source>
        <dbReference type="PROSITE" id="PS50110"/>
    </source>
</evidence>
<dbReference type="GO" id="GO:0003677">
    <property type="term" value="F:DNA binding"/>
    <property type="evidence" value="ECO:0007669"/>
    <property type="project" value="UniProtKB-KW"/>
</dbReference>
<reference evidence="3 4" key="1">
    <citation type="submission" date="2020-08" db="EMBL/GenBank/DDBJ databases">
        <title>Genomic Encyclopedia of Type Strains, Phase IV (KMG-IV): sequencing the most valuable type-strain genomes for metagenomic binning, comparative biology and taxonomic classification.</title>
        <authorList>
            <person name="Goeker M."/>
        </authorList>
    </citation>
    <scope>NUCLEOTIDE SEQUENCE [LARGE SCALE GENOMIC DNA]</scope>
    <source>
        <strain evidence="3 4">DSM 15867</strain>
    </source>
</reference>
<dbReference type="AlphaFoldDB" id="A0A7W7AJN9"/>
<dbReference type="SUPFAM" id="SSF52172">
    <property type="entry name" value="CheY-like"/>
    <property type="match status" value="1"/>
</dbReference>
<dbReference type="SMART" id="SM00448">
    <property type="entry name" value="REC"/>
    <property type="match status" value="1"/>
</dbReference>
<dbReference type="InterPro" id="IPR001789">
    <property type="entry name" value="Sig_transdc_resp-reg_receiver"/>
</dbReference>
<gene>
    <name evidence="3" type="ORF">GGQ96_002414</name>
</gene>
<name>A0A7W7AJN9_9SPHN</name>
<feature type="modified residue" description="4-aspartylphosphate" evidence="1">
    <location>
        <position position="59"/>
    </location>
</feature>
<dbReference type="PROSITE" id="PS50110">
    <property type="entry name" value="RESPONSE_REGULATORY"/>
    <property type="match status" value="1"/>
</dbReference>
<comment type="caution">
    <text evidence="3">The sequence shown here is derived from an EMBL/GenBank/DDBJ whole genome shotgun (WGS) entry which is preliminary data.</text>
</comment>
<keyword evidence="4" id="KW-1185">Reference proteome</keyword>
<protein>
    <submittedName>
        <fullName evidence="3">DNA-binding response OmpR family regulator</fullName>
    </submittedName>
</protein>
<organism evidence="3 4">
    <name type="scientific">Sphingomonas abaci</name>
    <dbReference type="NCBI Taxonomy" id="237611"/>
    <lineage>
        <taxon>Bacteria</taxon>
        <taxon>Pseudomonadati</taxon>
        <taxon>Pseudomonadota</taxon>
        <taxon>Alphaproteobacteria</taxon>
        <taxon>Sphingomonadales</taxon>
        <taxon>Sphingomonadaceae</taxon>
        <taxon>Sphingomonas</taxon>
    </lineage>
</organism>
<keyword evidence="1" id="KW-0597">Phosphoprotein</keyword>
<dbReference type="EMBL" id="JACHNY010000004">
    <property type="protein sequence ID" value="MBB4618278.1"/>
    <property type="molecule type" value="Genomic_DNA"/>
</dbReference>
<evidence type="ECO:0000256" key="1">
    <source>
        <dbReference type="PROSITE-ProRule" id="PRU00169"/>
    </source>
</evidence>
<dbReference type="Proteomes" id="UP000574769">
    <property type="component" value="Unassembled WGS sequence"/>
</dbReference>
<dbReference type="Gene3D" id="3.40.50.2300">
    <property type="match status" value="1"/>
</dbReference>
<sequence length="125" mass="13413">MVVTLGGKRILVIEDEYYIAADLKRALLREGAVVLGPFNTVAIGLAAATVEPIDVAVVDVNLEGTPSFPIADVLSARGVPYLFLTGYDGITMPDGYRAHPRLAKPFTMEVVLDTLRDLVCPEVAL</sequence>